<evidence type="ECO:0000256" key="3">
    <source>
        <dbReference type="PROSITE-ProRule" id="PRU00023"/>
    </source>
</evidence>
<comment type="caution">
    <text evidence="4">The sequence shown here is derived from an EMBL/GenBank/DDBJ whole genome shotgun (WGS) entry which is preliminary data.</text>
</comment>
<feature type="repeat" description="ANK" evidence="3">
    <location>
        <begin position="40"/>
        <end position="73"/>
    </location>
</feature>
<protein>
    <recommendedName>
        <fullName evidence="6">Ankyrin repeat domain-containing protein</fullName>
    </recommendedName>
</protein>
<keyword evidence="5" id="KW-1185">Reference proteome</keyword>
<gene>
    <name evidence="4" type="ORF">CTAYLR_008220</name>
</gene>
<dbReference type="Proteomes" id="UP001230188">
    <property type="component" value="Unassembled WGS sequence"/>
</dbReference>
<evidence type="ECO:0008006" key="6">
    <source>
        <dbReference type="Google" id="ProtNLM"/>
    </source>
</evidence>
<dbReference type="SMART" id="SM00248">
    <property type="entry name" value="ANK"/>
    <property type="match status" value="3"/>
</dbReference>
<dbReference type="Gene3D" id="1.25.40.20">
    <property type="entry name" value="Ankyrin repeat-containing domain"/>
    <property type="match status" value="1"/>
</dbReference>
<dbReference type="SUPFAM" id="SSF48403">
    <property type="entry name" value="Ankyrin repeat"/>
    <property type="match status" value="1"/>
</dbReference>
<name>A0AAD7UJ61_9STRA</name>
<evidence type="ECO:0000256" key="2">
    <source>
        <dbReference type="ARBA" id="ARBA00023043"/>
    </source>
</evidence>
<dbReference type="InterPro" id="IPR002110">
    <property type="entry name" value="Ankyrin_rpt"/>
</dbReference>
<keyword evidence="2 3" id="KW-0040">ANK repeat</keyword>
<dbReference type="PANTHER" id="PTHR24166">
    <property type="entry name" value="ROLLING PEBBLES, ISOFORM B"/>
    <property type="match status" value="1"/>
</dbReference>
<reference evidence="4" key="1">
    <citation type="submission" date="2023-01" db="EMBL/GenBank/DDBJ databases">
        <title>Metagenome sequencing of chrysophaentin producing Chrysophaeum taylorii.</title>
        <authorList>
            <person name="Davison J."/>
            <person name="Bewley C."/>
        </authorList>
    </citation>
    <scope>NUCLEOTIDE SEQUENCE</scope>
    <source>
        <strain evidence="4">NIES-1699</strain>
    </source>
</reference>
<dbReference type="AlphaFoldDB" id="A0AAD7UJ61"/>
<proteinExistence type="predicted"/>
<sequence>NAADPKDGYTALATAAEEGNIEIVAWLARHGAGIEVTDKDGRTPLFAAAVAGQAEVVDYLIREAGANSDVTDGSGRHVFWACCALEQIDAAAALLDATAKKGLRRIDINAKDLCGLTALDFARQRNLDAVVDFLKARGALFKTRIVSKRTQEWELRELDSIINSSSS</sequence>
<dbReference type="PROSITE" id="PS50088">
    <property type="entry name" value="ANK_REPEAT"/>
    <property type="match status" value="2"/>
</dbReference>
<feature type="repeat" description="ANK" evidence="3">
    <location>
        <begin position="7"/>
        <end position="39"/>
    </location>
</feature>
<dbReference type="InterPro" id="IPR050889">
    <property type="entry name" value="Dendritic_Spine_Reg/Scaffold"/>
</dbReference>
<accession>A0AAD7UJ61</accession>
<dbReference type="PANTHER" id="PTHR24166:SF48">
    <property type="entry name" value="PROTEIN VAPYRIN"/>
    <property type="match status" value="1"/>
</dbReference>
<keyword evidence="1" id="KW-0677">Repeat</keyword>
<dbReference type="PROSITE" id="PS50297">
    <property type="entry name" value="ANK_REP_REGION"/>
    <property type="match status" value="2"/>
</dbReference>
<feature type="non-terminal residue" evidence="4">
    <location>
        <position position="1"/>
    </location>
</feature>
<evidence type="ECO:0000256" key="1">
    <source>
        <dbReference type="ARBA" id="ARBA00022737"/>
    </source>
</evidence>
<organism evidence="4 5">
    <name type="scientific">Chrysophaeum taylorii</name>
    <dbReference type="NCBI Taxonomy" id="2483200"/>
    <lineage>
        <taxon>Eukaryota</taxon>
        <taxon>Sar</taxon>
        <taxon>Stramenopiles</taxon>
        <taxon>Ochrophyta</taxon>
        <taxon>Pelagophyceae</taxon>
        <taxon>Pelagomonadales</taxon>
        <taxon>Pelagomonadaceae</taxon>
        <taxon>Chrysophaeum</taxon>
    </lineage>
</organism>
<dbReference type="EMBL" id="JAQMWT010000186">
    <property type="protein sequence ID" value="KAJ8607970.1"/>
    <property type="molecule type" value="Genomic_DNA"/>
</dbReference>
<evidence type="ECO:0000313" key="4">
    <source>
        <dbReference type="EMBL" id="KAJ8607970.1"/>
    </source>
</evidence>
<dbReference type="Pfam" id="PF12796">
    <property type="entry name" value="Ank_2"/>
    <property type="match status" value="1"/>
</dbReference>
<dbReference type="InterPro" id="IPR036770">
    <property type="entry name" value="Ankyrin_rpt-contain_sf"/>
</dbReference>
<evidence type="ECO:0000313" key="5">
    <source>
        <dbReference type="Proteomes" id="UP001230188"/>
    </source>
</evidence>